<keyword evidence="2" id="KW-0378">Hydrolase</keyword>
<dbReference type="PANTHER" id="PTHR43019:SF23">
    <property type="entry name" value="PROTEASE DO-LIKE 5, CHLOROPLASTIC"/>
    <property type="match status" value="1"/>
</dbReference>
<dbReference type="Pfam" id="PF13365">
    <property type="entry name" value="Trypsin_2"/>
    <property type="match status" value="1"/>
</dbReference>
<dbReference type="EMBL" id="CP048222">
    <property type="protein sequence ID" value="QHT69604.1"/>
    <property type="molecule type" value="Genomic_DNA"/>
</dbReference>
<dbReference type="PANTHER" id="PTHR43019">
    <property type="entry name" value="SERINE ENDOPROTEASE DEGS"/>
    <property type="match status" value="1"/>
</dbReference>
<keyword evidence="1" id="KW-1133">Transmembrane helix</keyword>
<dbReference type="SUPFAM" id="SSF50494">
    <property type="entry name" value="Trypsin-like serine proteases"/>
    <property type="match status" value="1"/>
</dbReference>
<dbReference type="Proteomes" id="UP000480178">
    <property type="component" value="Chromosome"/>
</dbReference>
<evidence type="ECO:0000313" key="2">
    <source>
        <dbReference type="EMBL" id="QHT69604.1"/>
    </source>
</evidence>
<name>A0A6C0GP28_9BACT</name>
<proteinExistence type="predicted"/>
<dbReference type="GO" id="GO:0006508">
    <property type="term" value="P:proteolysis"/>
    <property type="evidence" value="ECO:0007669"/>
    <property type="project" value="UniProtKB-KW"/>
</dbReference>
<reference evidence="2 3" key="1">
    <citation type="submission" date="2020-01" db="EMBL/GenBank/DDBJ databases">
        <authorList>
            <person name="Kim M.K."/>
        </authorList>
    </citation>
    <scope>NUCLEOTIDE SEQUENCE [LARGE SCALE GENOMIC DNA]</scope>
    <source>
        <strain evidence="2 3">172606-1</strain>
    </source>
</reference>
<sequence>MNTMNEYEWIERYAAGQLSEEERSIFEQKLRDNPQLAAELSTHQVLMDSLKLYGNRSQLKKKLDVFHQEMAKDTTSQGRRLNKYSVQVFWKRHLPTMAVAASVAVITVIGTLFTMDYLRSLENRQISFYKELKRELNSIKVTQRNIASAVPEIQPEVRPVSYSATGFMVASNGYVVTNYHVINGADSVFIESRMDELCRYKVKEVYSDKLSDISILKITDPDFTSTVRVSYGFKIKEADLGEPVYTLGFPREDMVFGEGSISSKTGFEGDTTAYQISIPVNPGNSGGPLLDEKGNLIGMITGKNTAVEGAAFAIKSKYLLSLIDSIPVDSLPEPVLLSGKNYVKDLKRPEQIKQLQSLIFNVKVYHQK</sequence>
<dbReference type="KEGG" id="rhoz:GXP67_24625"/>
<dbReference type="RefSeq" id="WP_162445591.1">
    <property type="nucleotide sequence ID" value="NZ_CP048222.1"/>
</dbReference>
<dbReference type="PRINTS" id="PR00834">
    <property type="entry name" value="PROTEASES2C"/>
</dbReference>
<dbReference type="GO" id="GO:0004252">
    <property type="term" value="F:serine-type endopeptidase activity"/>
    <property type="evidence" value="ECO:0007669"/>
    <property type="project" value="InterPro"/>
</dbReference>
<feature type="transmembrane region" description="Helical" evidence="1">
    <location>
        <begin position="97"/>
        <end position="118"/>
    </location>
</feature>
<gene>
    <name evidence="2" type="ORF">GXP67_24625</name>
</gene>
<keyword evidence="1" id="KW-0472">Membrane</keyword>
<evidence type="ECO:0000313" key="3">
    <source>
        <dbReference type="Proteomes" id="UP000480178"/>
    </source>
</evidence>
<accession>A0A6C0GP28</accession>
<organism evidence="2 3">
    <name type="scientific">Rhodocytophaga rosea</name>
    <dbReference type="NCBI Taxonomy" id="2704465"/>
    <lineage>
        <taxon>Bacteria</taxon>
        <taxon>Pseudomonadati</taxon>
        <taxon>Bacteroidota</taxon>
        <taxon>Cytophagia</taxon>
        <taxon>Cytophagales</taxon>
        <taxon>Rhodocytophagaceae</taxon>
        <taxon>Rhodocytophaga</taxon>
    </lineage>
</organism>
<protein>
    <submittedName>
        <fullName evidence="2">Trypsin-like serine protease</fullName>
    </submittedName>
</protein>
<dbReference type="Gene3D" id="2.40.10.10">
    <property type="entry name" value="Trypsin-like serine proteases"/>
    <property type="match status" value="2"/>
</dbReference>
<dbReference type="InterPro" id="IPR001940">
    <property type="entry name" value="Peptidase_S1C"/>
</dbReference>
<dbReference type="AlphaFoldDB" id="A0A6C0GP28"/>
<keyword evidence="1" id="KW-0812">Transmembrane</keyword>
<dbReference type="InterPro" id="IPR043504">
    <property type="entry name" value="Peptidase_S1_PA_chymotrypsin"/>
</dbReference>
<evidence type="ECO:0000256" key="1">
    <source>
        <dbReference type="SAM" id="Phobius"/>
    </source>
</evidence>
<dbReference type="InterPro" id="IPR009003">
    <property type="entry name" value="Peptidase_S1_PA"/>
</dbReference>
<keyword evidence="2" id="KW-0645">Protease</keyword>
<keyword evidence="3" id="KW-1185">Reference proteome</keyword>